<evidence type="ECO:0000256" key="5">
    <source>
        <dbReference type="ARBA" id="ARBA00022723"/>
    </source>
</evidence>
<comment type="activity regulation">
    <text evidence="10">Non-allosteric.</text>
</comment>
<keyword evidence="8 10" id="KW-0324">Glycolysis</keyword>
<comment type="catalytic activity">
    <reaction evidence="9 10">
        <text>beta-D-fructose 6-phosphate + diphosphate = beta-D-fructose 1,6-bisphosphate + phosphate + H(+)</text>
        <dbReference type="Rhea" id="RHEA:13613"/>
        <dbReference type="ChEBI" id="CHEBI:15378"/>
        <dbReference type="ChEBI" id="CHEBI:32966"/>
        <dbReference type="ChEBI" id="CHEBI:33019"/>
        <dbReference type="ChEBI" id="CHEBI:43474"/>
        <dbReference type="ChEBI" id="CHEBI:57634"/>
        <dbReference type="EC" id="2.7.1.90"/>
    </reaction>
</comment>
<dbReference type="GO" id="GO:0009749">
    <property type="term" value="P:response to glucose"/>
    <property type="evidence" value="ECO:0007669"/>
    <property type="project" value="TreeGrafter"/>
</dbReference>
<evidence type="ECO:0000256" key="10">
    <source>
        <dbReference type="HAMAP-Rule" id="MF_01980"/>
    </source>
</evidence>
<feature type="binding site" description="in other chain" evidence="10">
    <location>
        <begin position="416"/>
        <end position="419"/>
    </location>
    <ligand>
        <name>substrate</name>
        <note>ligand shared between dimeric partners</note>
    </ligand>
</feature>
<feature type="binding site" description="in other chain" evidence="10">
    <location>
        <position position="308"/>
    </location>
    <ligand>
        <name>substrate</name>
        <note>ligand shared between dimeric partners</note>
    </ligand>
</feature>
<feature type="binding site" description="in other chain" evidence="10">
    <location>
        <begin position="200"/>
        <end position="202"/>
    </location>
    <ligand>
        <name>substrate</name>
        <note>ligand shared between dimeric partners</note>
    </ligand>
</feature>
<organism evidence="12">
    <name type="scientific">Waddlia chondrophila 2032/99</name>
    <dbReference type="NCBI Taxonomy" id="765953"/>
    <lineage>
        <taxon>Bacteria</taxon>
        <taxon>Pseudomonadati</taxon>
        <taxon>Chlamydiota</taxon>
        <taxon>Chlamydiia</taxon>
        <taxon>Parachlamydiales</taxon>
        <taxon>Waddliaceae</taxon>
        <taxon>Waddlia</taxon>
    </lineage>
</organism>
<evidence type="ECO:0000256" key="4">
    <source>
        <dbReference type="ARBA" id="ARBA00022679"/>
    </source>
</evidence>
<evidence type="ECO:0000256" key="9">
    <source>
        <dbReference type="ARBA" id="ARBA00048072"/>
    </source>
</evidence>
<reference evidence="12" key="1">
    <citation type="submission" date="2011-05" db="EMBL/GenBank/DDBJ databases">
        <title>Unity in variety -- the pan-genome of the Chlamydiae.</title>
        <authorList>
            <person name="Collingro A."/>
            <person name="Tischler P."/>
            <person name="Weinmaier T."/>
            <person name="Penz T."/>
            <person name="Heinz E."/>
            <person name="Brunham R.C."/>
            <person name="Read T.D."/>
            <person name="Bavoil P.M."/>
            <person name="Sachse K."/>
            <person name="Kahane S."/>
            <person name="Friedman M.G."/>
            <person name="Rattei T."/>
            <person name="Myers G.S.A."/>
            <person name="Horn M."/>
        </authorList>
    </citation>
    <scope>NUCLEOTIDE SEQUENCE</scope>
    <source>
        <strain evidence="12">2032/99</strain>
    </source>
</reference>
<dbReference type="Gene3D" id="1.10.10.480">
    <property type="entry name" value="Phosphofructokinase, domain 3"/>
    <property type="match status" value="1"/>
</dbReference>
<name>F8LDN7_9BACT</name>
<gene>
    <name evidence="12" type="primary">pFP-BETA</name>
    <name evidence="10" type="synonym">pfp</name>
    <name evidence="12" type="ORF">WCH_AD02660</name>
</gene>
<dbReference type="PANTHER" id="PTHR43650:SF1">
    <property type="entry name" value="PYROPHOSPHATE--FRUCTOSE 6-PHOSPHATE 1-PHOSPHOTRANSFERASE SUBUNIT BETA 2"/>
    <property type="match status" value="1"/>
</dbReference>
<feature type="binding site" description="in other chain" evidence="10">
    <location>
        <begin position="247"/>
        <end position="249"/>
    </location>
    <ligand>
        <name>substrate</name>
        <note>ligand shared between dimeric partners</note>
    </ligand>
</feature>
<dbReference type="InterPro" id="IPR022953">
    <property type="entry name" value="ATP_PFK"/>
</dbReference>
<dbReference type="GO" id="GO:0005524">
    <property type="term" value="F:ATP binding"/>
    <property type="evidence" value="ECO:0007669"/>
    <property type="project" value="InterPro"/>
</dbReference>
<dbReference type="InterPro" id="IPR035966">
    <property type="entry name" value="PKF_sf"/>
</dbReference>
<evidence type="ECO:0000256" key="6">
    <source>
        <dbReference type="ARBA" id="ARBA00022777"/>
    </source>
</evidence>
<dbReference type="InterPro" id="IPR000023">
    <property type="entry name" value="Phosphofructokinase_dom"/>
</dbReference>
<keyword evidence="7 10" id="KW-0460">Magnesium</keyword>
<keyword evidence="3 10" id="KW-0963">Cytoplasm</keyword>
<dbReference type="GO" id="GO:0046872">
    <property type="term" value="F:metal ion binding"/>
    <property type="evidence" value="ECO:0007669"/>
    <property type="project" value="UniProtKB-KW"/>
</dbReference>
<feature type="site" description="Important for catalytic activity and substrate specificity; stabilizes the transition state when the phosphoryl donor is PPi; prevents ATP from binding by mimicking the alpha-phosphate group of ATP" evidence="10">
    <location>
        <position position="173"/>
    </location>
</feature>
<dbReference type="Gene3D" id="3.40.50.450">
    <property type="match status" value="1"/>
</dbReference>
<dbReference type="PIRSF" id="PIRSF005677">
    <property type="entry name" value="PPi_PFK_PfpB"/>
    <property type="match status" value="1"/>
</dbReference>
<evidence type="ECO:0000256" key="8">
    <source>
        <dbReference type="ARBA" id="ARBA00023152"/>
    </source>
</evidence>
<proteinExistence type="inferred from homology"/>
<evidence type="ECO:0000256" key="3">
    <source>
        <dbReference type="ARBA" id="ARBA00022490"/>
    </source>
</evidence>
<sequence>MKEHTALEEKRLEYIPKLPAILHDLRKLKTVNLKNSPGKASEISDFFPLTIGQTALTFTIDQDHEKTPLKVGVVLSGGQAAGGHNVITGLFDALKELHSKSQLFGFLNGPSGIVNNQTIELTEEILHSYRNQGGFDLIGAGRTKIETNEQFQGTLHTVKALDLDGIVIIGGDDSNTNAALLAEFFMKEGVRTRVIGVPKTIDGDLKNAYIDLSFGFDTAVKTYSGIIGNIARDSLSAKKYYFFIKLMGRSASHIALECALQTHANYTLIGEEINEEKATFQQITNRLSDVICRRAELSKHYGVILIPEGLIEFIPEFRTLIAELNEIKIDSELSKDERIQLAMRSISSESLECYKSLPRLIQEQLMLDRDPHGNVQVSKIETERLFIEAVKQELKRRKEKGEYTGSFNAQPHFCGYEGRSCLPSNFDSQYCYALGHVAALLIDANATGYMSCVKNLSRPIEEWQICGIPLTSMIHKEMRKGKLKPVIAKALVDLQGAPFQYFKKKRLQWEDEDDYRYPGPVQFFGPSEITDAVTLTLELSQNTEAILN</sequence>
<comment type="cofactor">
    <cofactor evidence="1 10">
        <name>Mg(2+)</name>
        <dbReference type="ChEBI" id="CHEBI:18420"/>
    </cofactor>
</comment>
<keyword evidence="4 10" id="KW-0808">Transferase</keyword>
<comment type="subcellular location">
    <subcellularLocation>
        <location evidence="10">Cytoplasm</location>
    </subcellularLocation>
</comment>
<comment type="function">
    <text evidence="2 10">Catalyzes the phosphorylation of D-fructose 6-phosphate, the first committing step of glycolysis. Uses inorganic phosphate (PPi) as phosphoryl donor instead of ATP like common ATP-dependent phosphofructokinases (ATP-PFKs), which renders the reaction reversible, and can thus function both in glycolysis and gluconeogenesis. Consistently, PPi-PFK can replace the enzymes of both the forward (ATP-PFK) and reverse (fructose-bisphosphatase (FBPase)) reactions.</text>
</comment>
<dbReference type="GO" id="GO:0006002">
    <property type="term" value="P:fructose 6-phosphate metabolic process"/>
    <property type="evidence" value="ECO:0007669"/>
    <property type="project" value="InterPro"/>
</dbReference>
<comment type="similarity">
    <text evidence="10">Belongs to the phosphofructokinase type A (PFKA) family. PPi-dependent PFK group II subfamily. Clade 'Long' sub-subfamily.</text>
</comment>
<dbReference type="GO" id="GO:0003872">
    <property type="term" value="F:6-phosphofructokinase activity"/>
    <property type="evidence" value="ECO:0007669"/>
    <property type="project" value="UniProtKB-UniRule"/>
</dbReference>
<keyword evidence="6 10" id="KW-0418">Kinase</keyword>
<dbReference type="EMBL" id="FR872653">
    <property type="protein sequence ID" value="CCB91524.1"/>
    <property type="molecule type" value="Genomic_DNA"/>
</dbReference>
<dbReference type="NCBIfam" id="NF005482">
    <property type="entry name" value="PRK07085.1"/>
    <property type="match status" value="1"/>
</dbReference>
<evidence type="ECO:0000313" key="12">
    <source>
        <dbReference type="EMBL" id="CCB91524.1"/>
    </source>
</evidence>
<feature type="site" description="Important for catalytic activity; stabilizes the transition state when the phosphoryl donor is PPi" evidence="10">
    <location>
        <position position="199"/>
    </location>
</feature>
<comment type="subunit">
    <text evidence="10">Homodimer.</text>
</comment>
<protein>
    <recommendedName>
        <fullName evidence="10">Pyrophosphate--fructose 6-phosphate 1-phosphotransferase</fullName>
        <ecNumber evidence="10">2.7.1.90</ecNumber>
    </recommendedName>
    <alternativeName>
        <fullName evidence="10">6-phosphofructokinase, pyrophosphate dependent</fullName>
    </alternativeName>
    <alternativeName>
        <fullName evidence="10">PPi-dependent phosphofructokinase</fullName>
        <shortName evidence="10">PPi-PFK</shortName>
    </alternativeName>
    <alternativeName>
        <fullName evidence="10">Pyrophosphate-dependent 6-phosphofructose-1-kinase</fullName>
    </alternativeName>
</protein>
<keyword evidence="5 10" id="KW-0479">Metal-binding</keyword>
<dbReference type="GO" id="GO:0047334">
    <property type="term" value="F:diphosphate-fructose-6-phosphate 1-phosphotransferase activity"/>
    <property type="evidence" value="ECO:0007669"/>
    <property type="project" value="UniProtKB-EC"/>
</dbReference>
<evidence type="ECO:0000256" key="2">
    <source>
        <dbReference type="ARBA" id="ARBA00003138"/>
    </source>
</evidence>
<comment type="pathway">
    <text evidence="10">Carbohydrate degradation; glycolysis; D-glyceraldehyde 3-phosphate and glycerone phosphate from D-glucose: step 3/4.</text>
</comment>
<feature type="binding site" evidence="10">
    <location>
        <begin position="239"/>
        <end position="240"/>
    </location>
    <ligand>
        <name>substrate</name>
        <note>ligand shared between dimeric partners</note>
    </ligand>
</feature>
<dbReference type="EC" id="2.7.1.90" evidence="10"/>
<dbReference type="SUPFAM" id="SSF53784">
    <property type="entry name" value="Phosphofructokinase"/>
    <property type="match status" value="1"/>
</dbReference>
<dbReference type="NCBIfam" id="TIGR02477">
    <property type="entry name" value="PFKA_PPi"/>
    <property type="match status" value="1"/>
</dbReference>
<evidence type="ECO:0000256" key="7">
    <source>
        <dbReference type="ARBA" id="ARBA00022842"/>
    </source>
</evidence>
<dbReference type="UniPathway" id="UPA00109">
    <property type="reaction ID" value="UER00182"/>
</dbReference>
<dbReference type="Pfam" id="PF00365">
    <property type="entry name" value="PFK"/>
    <property type="match status" value="1"/>
</dbReference>
<evidence type="ECO:0000259" key="11">
    <source>
        <dbReference type="Pfam" id="PF00365"/>
    </source>
</evidence>
<evidence type="ECO:0000256" key="1">
    <source>
        <dbReference type="ARBA" id="ARBA00001946"/>
    </source>
</evidence>
<dbReference type="GO" id="GO:0005829">
    <property type="term" value="C:cytosol"/>
    <property type="evidence" value="ECO:0007669"/>
    <property type="project" value="TreeGrafter"/>
</dbReference>
<dbReference type="PANTHER" id="PTHR43650">
    <property type="entry name" value="PYROPHOSPHATE--FRUCTOSE 6-PHOSPHATE 1-PHOSPHOTRANSFERASE"/>
    <property type="match status" value="1"/>
</dbReference>
<comment type="caution">
    <text evidence="10">Lacks conserved residue(s) required for the propagation of feature annotation.</text>
</comment>
<dbReference type="InterPro" id="IPR011183">
    <property type="entry name" value="PfpB_PPi_PFK"/>
</dbReference>
<feature type="binding site" evidence="10">
    <location>
        <position position="172"/>
    </location>
    <ligand>
        <name>Mg(2+)</name>
        <dbReference type="ChEBI" id="CHEBI:18420"/>
        <note>catalytic</note>
    </ligand>
</feature>
<dbReference type="HAMAP" id="MF_01980">
    <property type="entry name" value="Phosphofructokinase_II_Long"/>
    <property type="match status" value="1"/>
</dbReference>
<dbReference type="Gene3D" id="3.40.50.460">
    <property type="entry name" value="Phosphofructokinase domain"/>
    <property type="match status" value="1"/>
</dbReference>
<feature type="active site" description="Proton acceptor" evidence="10">
    <location>
        <position position="202"/>
    </location>
</feature>
<feature type="binding site" evidence="10">
    <location>
        <position position="78"/>
    </location>
    <ligand>
        <name>diphosphate</name>
        <dbReference type="ChEBI" id="CHEBI:33019"/>
    </ligand>
</feature>
<dbReference type="AlphaFoldDB" id="F8LDN7"/>
<accession>F8LDN7</accession>
<feature type="domain" description="Phosphofructokinase" evidence="11">
    <location>
        <begin position="70"/>
        <end position="315"/>
    </location>
</feature>
<dbReference type="PRINTS" id="PR00476">
    <property type="entry name" value="PHFRCTKINASE"/>
</dbReference>